<dbReference type="AlphaFoldDB" id="A0AAW8W3A4"/>
<evidence type="ECO:0000313" key="2">
    <source>
        <dbReference type="Proteomes" id="UP001254075"/>
    </source>
</evidence>
<dbReference type="RefSeq" id="WP_313844487.1">
    <property type="nucleotide sequence ID" value="NZ_JAVLAM010000001.1"/>
</dbReference>
<comment type="caution">
    <text evidence="1">The sequence shown here is derived from an EMBL/GenBank/DDBJ whole genome shotgun (WGS) entry which is preliminary data.</text>
</comment>
<proteinExistence type="predicted"/>
<organism evidence="1 2">
    <name type="scientific">Levilactobacillus namurensis</name>
    <dbReference type="NCBI Taxonomy" id="380393"/>
    <lineage>
        <taxon>Bacteria</taxon>
        <taxon>Bacillati</taxon>
        <taxon>Bacillota</taxon>
        <taxon>Bacilli</taxon>
        <taxon>Lactobacillales</taxon>
        <taxon>Lactobacillaceae</taxon>
        <taxon>Levilactobacillus</taxon>
    </lineage>
</organism>
<gene>
    <name evidence="1" type="ORF">RI532_02540</name>
</gene>
<evidence type="ECO:0000313" key="1">
    <source>
        <dbReference type="EMBL" id="MDT7013305.1"/>
    </source>
</evidence>
<name>A0AAW8W3A4_9LACO</name>
<dbReference type="EMBL" id="JAVLAM010000001">
    <property type="protein sequence ID" value="MDT7013305.1"/>
    <property type="molecule type" value="Genomic_DNA"/>
</dbReference>
<protein>
    <submittedName>
        <fullName evidence="1">Uncharacterized protein</fullName>
    </submittedName>
</protein>
<accession>A0AAW8W3A4</accession>
<dbReference type="Proteomes" id="UP001254075">
    <property type="component" value="Unassembled WGS sequence"/>
</dbReference>
<sequence>MTKKTQNNINYRPLIDDTKLRADIQRLGIDKQIGPLQRQAAKELVESFHGNEVYAWKENQHRGTFLNKADCKK</sequence>
<reference evidence="1" key="1">
    <citation type="submission" date="2023-08" db="EMBL/GenBank/DDBJ databases">
        <authorList>
            <person name="Page C.A."/>
            <person name="Perez-Diaz I.M."/>
        </authorList>
    </citation>
    <scope>NUCLEOTIDE SEQUENCE</scope>
    <source>
        <strain evidence="1">3.8.38</strain>
    </source>
</reference>